<dbReference type="AlphaFoldDB" id="A0A167V475"/>
<accession>A0A167V475</accession>
<organism evidence="1 2">
    <name type="scientific">Athelia psychrophila</name>
    <dbReference type="NCBI Taxonomy" id="1759441"/>
    <lineage>
        <taxon>Eukaryota</taxon>
        <taxon>Fungi</taxon>
        <taxon>Dikarya</taxon>
        <taxon>Basidiomycota</taxon>
        <taxon>Agaricomycotina</taxon>
        <taxon>Agaricomycetes</taxon>
        <taxon>Agaricomycetidae</taxon>
        <taxon>Atheliales</taxon>
        <taxon>Atheliaceae</taxon>
        <taxon>Athelia</taxon>
    </lineage>
</organism>
<name>A0A167V475_9AGAM</name>
<reference evidence="1 2" key="1">
    <citation type="journal article" date="2016" name="Mol. Biol. Evol.">
        <title>Comparative Genomics of Early-Diverging Mushroom-Forming Fungi Provides Insights into the Origins of Lignocellulose Decay Capabilities.</title>
        <authorList>
            <person name="Nagy L.G."/>
            <person name="Riley R."/>
            <person name="Tritt A."/>
            <person name="Adam C."/>
            <person name="Daum C."/>
            <person name="Floudas D."/>
            <person name="Sun H."/>
            <person name="Yadav J.S."/>
            <person name="Pangilinan J."/>
            <person name="Larsson K.H."/>
            <person name="Matsuura K."/>
            <person name="Barry K."/>
            <person name="Labutti K."/>
            <person name="Kuo R."/>
            <person name="Ohm R.A."/>
            <person name="Bhattacharya S.S."/>
            <person name="Shirouzu T."/>
            <person name="Yoshinaga Y."/>
            <person name="Martin F.M."/>
            <person name="Grigoriev I.V."/>
            <person name="Hibbett D.S."/>
        </authorList>
    </citation>
    <scope>NUCLEOTIDE SEQUENCE [LARGE SCALE GENOMIC DNA]</scope>
    <source>
        <strain evidence="1 2">CBS 109695</strain>
    </source>
</reference>
<dbReference type="EMBL" id="KV417905">
    <property type="protein sequence ID" value="KZP04619.1"/>
    <property type="molecule type" value="Genomic_DNA"/>
</dbReference>
<sequence length="109" mass="12464">MLHTYNCSFHLRTGGGVTYPCALVQWFVPVGDEPCEDTGMWVVEPEMDNHGSRVMSVIHLDCVVRGAHLIQVYGEECLQRTVHFTASLDLFPEFYINKYADHHAYEIAF</sequence>
<gene>
    <name evidence="1" type="ORF">FIBSPDRAFT_915045</name>
</gene>
<evidence type="ECO:0000313" key="1">
    <source>
        <dbReference type="EMBL" id="KZP04619.1"/>
    </source>
</evidence>
<evidence type="ECO:0000313" key="2">
    <source>
        <dbReference type="Proteomes" id="UP000076532"/>
    </source>
</evidence>
<keyword evidence="2" id="KW-1185">Reference proteome</keyword>
<dbReference type="OrthoDB" id="3187773at2759"/>
<dbReference type="STRING" id="436010.A0A167V475"/>
<dbReference type="Proteomes" id="UP000076532">
    <property type="component" value="Unassembled WGS sequence"/>
</dbReference>
<proteinExistence type="predicted"/>
<protein>
    <submittedName>
        <fullName evidence="1">Uncharacterized protein</fullName>
    </submittedName>
</protein>